<dbReference type="Proteomes" id="UP000317093">
    <property type="component" value="Chromosome"/>
</dbReference>
<keyword evidence="1 4" id="KW-0560">Oxidoreductase</keyword>
<dbReference type="InterPro" id="IPR002938">
    <property type="entry name" value="FAD-bd"/>
</dbReference>
<evidence type="ECO:0000256" key="2">
    <source>
        <dbReference type="SAM" id="MobiDB-lite"/>
    </source>
</evidence>
<dbReference type="SUPFAM" id="SSF51905">
    <property type="entry name" value="FAD/NAD(P)-binding domain"/>
    <property type="match status" value="1"/>
</dbReference>
<name>A0A518B1I3_9BACT</name>
<protein>
    <submittedName>
        <fullName evidence="4">2-octaprenyl-3-methyl-6-methoxy-1,4-benzoquinol hydroxylase</fullName>
        <ecNumber evidence="4">1.14.13.-</ecNumber>
    </submittedName>
</protein>
<feature type="region of interest" description="Disordered" evidence="2">
    <location>
        <begin position="9"/>
        <end position="28"/>
    </location>
</feature>
<evidence type="ECO:0000313" key="4">
    <source>
        <dbReference type="EMBL" id="QDU60786.1"/>
    </source>
</evidence>
<keyword evidence="5" id="KW-1185">Reference proteome</keyword>
<accession>A0A518B1I3</accession>
<dbReference type="EMBL" id="CP036279">
    <property type="protein sequence ID" value="QDU60786.1"/>
    <property type="molecule type" value="Genomic_DNA"/>
</dbReference>
<dbReference type="PRINTS" id="PR00420">
    <property type="entry name" value="RNGMNOXGNASE"/>
</dbReference>
<dbReference type="Pfam" id="PF01494">
    <property type="entry name" value="FAD_binding_3"/>
    <property type="match status" value="1"/>
</dbReference>
<feature type="domain" description="FAD-binding" evidence="3">
    <location>
        <begin position="33"/>
        <end position="369"/>
    </location>
</feature>
<evidence type="ECO:0000313" key="5">
    <source>
        <dbReference type="Proteomes" id="UP000317093"/>
    </source>
</evidence>
<gene>
    <name evidence="4" type="primary">ubiF</name>
    <name evidence="4" type="ORF">Pan216_16380</name>
</gene>
<dbReference type="GO" id="GO:0071949">
    <property type="term" value="F:FAD binding"/>
    <property type="evidence" value="ECO:0007669"/>
    <property type="project" value="InterPro"/>
</dbReference>
<evidence type="ECO:0000259" key="3">
    <source>
        <dbReference type="Pfam" id="PF01494"/>
    </source>
</evidence>
<reference evidence="4 5" key="1">
    <citation type="submission" date="2019-02" db="EMBL/GenBank/DDBJ databases">
        <title>Deep-cultivation of Planctomycetes and their phenomic and genomic characterization uncovers novel biology.</title>
        <authorList>
            <person name="Wiegand S."/>
            <person name="Jogler M."/>
            <person name="Boedeker C."/>
            <person name="Pinto D."/>
            <person name="Vollmers J."/>
            <person name="Rivas-Marin E."/>
            <person name="Kohn T."/>
            <person name="Peeters S.H."/>
            <person name="Heuer A."/>
            <person name="Rast P."/>
            <person name="Oberbeckmann S."/>
            <person name="Bunk B."/>
            <person name="Jeske O."/>
            <person name="Meyerdierks A."/>
            <person name="Storesund J.E."/>
            <person name="Kallscheuer N."/>
            <person name="Luecker S."/>
            <person name="Lage O.M."/>
            <person name="Pohl T."/>
            <person name="Merkel B.J."/>
            <person name="Hornburger P."/>
            <person name="Mueller R.-W."/>
            <person name="Bruemmer F."/>
            <person name="Labrenz M."/>
            <person name="Spormann A.M."/>
            <person name="Op den Camp H."/>
            <person name="Overmann J."/>
            <person name="Amann R."/>
            <person name="Jetten M.S.M."/>
            <person name="Mascher T."/>
            <person name="Medema M.H."/>
            <person name="Devos D.P."/>
            <person name="Kaster A.-K."/>
            <person name="Ovreas L."/>
            <person name="Rohde M."/>
            <person name="Galperin M.Y."/>
            <person name="Jogler C."/>
        </authorList>
    </citation>
    <scope>NUCLEOTIDE SEQUENCE [LARGE SCALE GENOMIC DNA]</scope>
    <source>
        <strain evidence="4 5">Pan216</strain>
    </source>
</reference>
<dbReference type="PANTHER" id="PTHR43476">
    <property type="entry name" value="3-(3-HYDROXY-PHENYL)PROPIONATE/3-HYDROXYCINNAMIC ACID HYDROXYLASE"/>
    <property type="match status" value="1"/>
</dbReference>
<dbReference type="InterPro" id="IPR036188">
    <property type="entry name" value="FAD/NAD-bd_sf"/>
</dbReference>
<dbReference type="Gene3D" id="3.30.70.2450">
    <property type="match status" value="1"/>
</dbReference>
<dbReference type="EC" id="1.14.13.-" evidence="4"/>
<dbReference type="InterPro" id="IPR050631">
    <property type="entry name" value="PheA/TfdB_FAD_monoxygenase"/>
</dbReference>
<dbReference type="AlphaFoldDB" id="A0A518B1I3"/>
<dbReference type="PANTHER" id="PTHR43476:SF5">
    <property type="entry name" value="FAD-DEPENDENT MONOOXYGENASE"/>
    <property type="match status" value="1"/>
</dbReference>
<proteinExistence type="predicted"/>
<evidence type="ECO:0000256" key="1">
    <source>
        <dbReference type="ARBA" id="ARBA00023002"/>
    </source>
</evidence>
<sequence>MRLPLALYPRLTDDEGNDRPMDTAPFPITEDPETNCVIVGGGPAGMVLALLLAKDGVPVTLLESHKDFDRDFRGDTVHPSTMEMLDGLGLADKLLELPHTRLHRMQFMTDGSPVVVADFDSLKTKFPYIALIPQVKLLDFLAEEIAKYPHATIRMGANVRELIRDGDVYRGVRYRTGDGWHEQLAPLTVCADGRHSTTRKEVGFEQKKSAPPMDVLWFKLPKKEGDKTADEGTFRVGAGHLMVVLDRGDYTQLALLIKKGGFHEIKEKGIENFREVVAGIVPELADRTEAISSWSDVAVLLVEAGILPKWHLPGLLFIGDAAHTMSPVGGVGINYAIQDAVETANQVAKPLFEGNLEESHLAKVQHERQFAVRFIQKVQSTIQRRILAPALDPDKPFHLPWITRFPGFKQMTARVLAYGIHVSRFKEVHASDVST</sequence>
<dbReference type="Gene3D" id="3.50.50.60">
    <property type="entry name" value="FAD/NAD(P)-binding domain"/>
    <property type="match status" value="1"/>
</dbReference>
<organism evidence="4 5">
    <name type="scientific">Kolteria novifilia</name>
    <dbReference type="NCBI Taxonomy" id="2527975"/>
    <lineage>
        <taxon>Bacteria</taxon>
        <taxon>Pseudomonadati</taxon>
        <taxon>Planctomycetota</taxon>
        <taxon>Planctomycetia</taxon>
        <taxon>Kolteriales</taxon>
        <taxon>Kolteriaceae</taxon>
        <taxon>Kolteria</taxon>
    </lineage>
</organism>
<dbReference type="GO" id="GO:0016491">
    <property type="term" value="F:oxidoreductase activity"/>
    <property type="evidence" value="ECO:0007669"/>
    <property type="project" value="UniProtKB-KW"/>
</dbReference>
<feature type="compositionally biased region" description="Basic and acidic residues" evidence="2">
    <location>
        <begin position="11"/>
        <end position="21"/>
    </location>
</feature>
<dbReference type="KEGG" id="knv:Pan216_16380"/>